<protein>
    <submittedName>
        <fullName evidence="1">Uncharacterized protein</fullName>
    </submittedName>
</protein>
<dbReference type="Proteomes" id="UP001221898">
    <property type="component" value="Unassembled WGS sequence"/>
</dbReference>
<name>A0AAD7X036_9TELE</name>
<reference evidence="1" key="1">
    <citation type="journal article" date="2023" name="Science">
        <title>Genome structures resolve the early diversification of teleost fishes.</title>
        <authorList>
            <person name="Parey E."/>
            <person name="Louis A."/>
            <person name="Montfort J."/>
            <person name="Bouchez O."/>
            <person name="Roques C."/>
            <person name="Iampietro C."/>
            <person name="Lluch J."/>
            <person name="Castinel A."/>
            <person name="Donnadieu C."/>
            <person name="Desvignes T."/>
            <person name="Floi Bucao C."/>
            <person name="Jouanno E."/>
            <person name="Wen M."/>
            <person name="Mejri S."/>
            <person name="Dirks R."/>
            <person name="Jansen H."/>
            <person name="Henkel C."/>
            <person name="Chen W.J."/>
            <person name="Zahm M."/>
            <person name="Cabau C."/>
            <person name="Klopp C."/>
            <person name="Thompson A.W."/>
            <person name="Robinson-Rechavi M."/>
            <person name="Braasch I."/>
            <person name="Lecointre G."/>
            <person name="Bobe J."/>
            <person name="Postlethwait J.H."/>
            <person name="Berthelot C."/>
            <person name="Roest Crollius H."/>
            <person name="Guiguen Y."/>
        </authorList>
    </citation>
    <scope>NUCLEOTIDE SEQUENCE</scope>
    <source>
        <strain evidence="1">NC1722</strain>
    </source>
</reference>
<proteinExistence type="predicted"/>
<organism evidence="1 2">
    <name type="scientific">Aldrovandia affinis</name>
    <dbReference type="NCBI Taxonomy" id="143900"/>
    <lineage>
        <taxon>Eukaryota</taxon>
        <taxon>Metazoa</taxon>
        <taxon>Chordata</taxon>
        <taxon>Craniata</taxon>
        <taxon>Vertebrata</taxon>
        <taxon>Euteleostomi</taxon>
        <taxon>Actinopterygii</taxon>
        <taxon>Neopterygii</taxon>
        <taxon>Teleostei</taxon>
        <taxon>Notacanthiformes</taxon>
        <taxon>Halosauridae</taxon>
        <taxon>Aldrovandia</taxon>
    </lineage>
</organism>
<accession>A0AAD7X036</accession>
<sequence length="125" mass="13971">MGAGVSSTALMYAILVKCFHNKVLFMKRLLNFQETLIEIKSFQRNESFPSGRLGGMVVTAGWVQVLVPLLQAGLDSGRNTQRSKHDCDFIISARGQKKHVSIKIVPAPALHLQNLEEQGYIYKIK</sequence>
<comment type="caution">
    <text evidence="1">The sequence shown here is derived from an EMBL/GenBank/DDBJ whole genome shotgun (WGS) entry which is preliminary data.</text>
</comment>
<gene>
    <name evidence="1" type="ORF">AAFF_G00036960</name>
</gene>
<dbReference type="EMBL" id="JAINUG010000012">
    <property type="protein sequence ID" value="KAJ8414494.1"/>
    <property type="molecule type" value="Genomic_DNA"/>
</dbReference>
<evidence type="ECO:0000313" key="2">
    <source>
        <dbReference type="Proteomes" id="UP001221898"/>
    </source>
</evidence>
<evidence type="ECO:0000313" key="1">
    <source>
        <dbReference type="EMBL" id="KAJ8414494.1"/>
    </source>
</evidence>
<keyword evidence="2" id="KW-1185">Reference proteome</keyword>
<dbReference type="AlphaFoldDB" id="A0AAD7X036"/>